<feature type="chain" id="PRO_5017923881" evidence="1">
    <location>
        <begin position="17"/>
        <end position="280"/>
    </location>
</feature>
<organism evidence="2 3">
    <name type="scientific">Pocillopora damicornis</name>
    <name type="common">Cauliflower coral</name>
    <name type="synonym">Millepora damicornis</name>
    <dbReference type="NCBI Taxonomy" id="46731"/>
    <lineage>
        <taxon>Eukaryota</taxon>
        <taxon>Metazoa</taxon>
        <taxon>Cnidaria</taxon>
        <taxon>Anthozoa</taxon>
        <taxon>Hexacorallia</taxon>
        <taxon>Scleractinia</taxon>
        <taxon>Astrocoeniina</taxon>
        <taxon>Pocilloporidae</taxon>
        <taxon>Pocillopora</taxon>
    </lineage>
</organism>
<sequence>MRNCIAFFVCVMVVSARTYWHRSRNAGKRITHVFYHPVTPEWDKLSVTWMKWDEIPLTVSDAVAKGWSLRDKCQARAYFQGRRYIRNGDLTLMLLFDANDKIAGIQTGIPTSTVCKRMGSPWKRENDSYVVTAYFKDPSLICSHRYDSEAKYFGDRLLIQKSSKANGFVQVPLLERGLLGGMWTKGECFWSMGKMYWYDLLNVFDCNSLFPVFVMYTNGVLNGFGWILPFKLDNPRFVYPTNVSFPYLFKRDTIPACFWTADHLSMMHVYLDSNPFFNIC</sequence>
<evidence type="ECO:0000256" key="1">
    <source>
        <dbReference type="SAM" id="SignalP"/>
    </source>
</evidence>
<accession>A0A3M6T742</accession>
<keyword evidence="3" id="KW-1185">Reference proteome</keyword>
<dbReference type="OrthoDB" id="6042561at2759"/>
<gene>
    <name evidence="2" type="ORF">pdam_00015754</name>
</gene>
<dbReference type="STRING" id="46731.A0A3M6T742"/>
<evidence type="ECO:0000313" key="3">
    <source>
        <dbReference type="Proteomes" id="UP000275408"/>
    </source>
</evidence>
<proteinExistence type="predicted"/>
<reference evidence="2 3" key="1">
    <citation type="journal article" date="2018" name="Sci. Rep.">
        <title>Comparative analysis of the Pocillopora damicornis genome highlights role of immune system in coral evolution.</title>
        <authorList>
            <person name="Cunning R."/>
            <person name="Bay R.A."/>
            <person name="Gillette P."/>
            <person name="Baker A.C."/>
            <person name="Traylor-Knowles N."/>
        </authorList>
    </citation>
    <scope>NUCLEOTIDE SEQUENCE [LARGE SCALE GENOMIC DNA]</scope>
    <source>
        <strain evidence="2">RSMAS</strain>
        <tissue evidence="2">Whole animal</tissue>
    </source>
</reference>
<keyword evidence="1" id="KW-0732">Signal</keyword>
<feature type="signal peptide" evidence="1">
    <location>
        <begin position="1"/>
        <end position="16"/>
    </location>
</feature>
<dbReference type="Proteomes" id="UP000275408">
    <property type="component" value="Unassembled WGS sequence"/>
</dbReference>
<comment type="caution">
    <text evidence="2">The sequence shown here is derived from an EMBL/GenBank/DDBJ whole genome shotgun (WGS) entry which is preliminary data.</text>
</comment>
<dbReference type="AlphaFoldDB" id="A0A3M6T742"/>
<evidence type="ECO:0000313" key="2">
    <source>
        <dbReference type="EMBL" id="RMX37133.1"/>
    </source>
</evidence>
<protein>
    <submittedName>
        <fullName evidence="2">Uncharacterized protein</fullName>
    </submittedName>
</protein>
<dbReference type="EMBL" id="RCHS01004188">
    <property type="protein sequence ID" value="RMX37133.1"/>
    <property type="molecule type" value="Genomic_DNA"/>
</dbReference>
<name>A0A3M6T742_POCDA</name>